<dbReference type="InterPro" id="IPR041438">
    <property type="entry name" value="CBM64"/>
</dbReference>
<reference evidence="2 3" key="1">
    <citation type="submission" date="2020-08" db="EMBL/GenBank/DDBJ databases">
        <title>Winogradskyella ouciana sp. nov., isolated from the hadal seawater of the Mariana Trench.</title>
        <authorList>
            <person name="He X."/>
        </authorList>
    </citation>
    <scope>NUCLEOTIDE SEQUENCE [LARGE SCALE GENOMIC DNA]</scope>
    <source>
        <strain evidence="2 3">KCTC 22026</strain>
    </source>
</reference>
<organism evidence="2 3">
    <name type="scientific">Winogradskyella echinorum</name>
    <dbReference type="NCBI Taxonomy" id="538189"/>
    <lineage>
        <taxon>Bacteria</taxon>
        <taxon>Pseudomonadati</taxon>
        <taxon>Bacteroidota</taxon>
        <taxon>Flavobacteriia</taxon>
        <taxon>Flavobacteriales</taxon>
        <taxon>Flavobacteriaceae</taxon>
        <taxon>Winogradskyella</taxon>
    </lineage>
</organism>
<evidence type="ECO:0000313" key="2">
    <source>
        <dbReference type="EMBL" id="MBC3845625.1"/>
    </source>
</evidence>
<evidence type="ECO:0000259" key="1">
    <source>
        <dbReference type="Pfam" id="PF18666"/>
    </source>
</evidence>
<dbReference type="Proteomes" id="UP000607435">
    <property type="component" value="Unassembled WGS sequence"/>
</dbReference>
<gene>
    <name evidence="2" type="ORF">H6H04_04490</name>
</gene>
<dbReference type="RefSeq" id="WP_186844731.1">
    <property type="nucleotide sequence ID" value="NZ_JACOME010000001.1"/>
</dbReference>
<name>A0ABR6XYS2_9FLAO</name>
<keyword evidence="3" id="KW-1185">Reference proteome</keyword>
<accession>A0ABR6XYS2</accession>
<dbReference type="PROSITE" id="PS51257">
    <property type="entry name" value="PROKAR_LIPOPROTEIN"/>
    <property type="match status" value="1"/>
</dbReference>
<proteinExistence type="predicted"/>
<dbReference type="Pfam" id="PF18666">
    <property type="entry name" value="CBM64"/>
    <property type="match status" value="2"/>
</dbReference>
<comment type="caution">
    <text evidence="2">The sequence shown here is derived from an EMBL/GenBank/DDBJ whole genome shotgun (WGS) entry which is preliminary data.</text>
</comment>
<feature type="domain" description="Carbohydrate-binding module 64" evidence="1">
    <location>
        <begin position="366"/>
        <end position="432"/>
    </location>
</feature>
<feature type="domain" description="Carbohydrate-binding module 64" evidence="1">
    <location>
        <begin position="454"/>
        <end position="529"/>
    </location>
</feature>
<sequence length="649" mass="72058">MKIKFNGYILIFCILLLTLMFSCRTEDDLSIDPPEEATIVPNSTIANLMARVAANDGSQDNIIDHASNLLIQLPIAVEANGVELEIIDANSYNEIENIFSLSTEDIDEVVISYPITVILPDYSTVVVNSDTELDNLRDLDYENDEDIECIDFIYPIIIATYDEENEAIDSIILNNDIEMYAFIEDLETLAVVSLNFPVTMLFANETTQVVNGLQELEDVILAADNTCDEDDEIYDECGSNNYTITELETIFEECSDWTIDVLEIDYDDVVSTVVGYVFTFNNDGTITVVEGVNMFNGTWSASGNEGEVTVMVNIDGLPIVNDTWDLCFIGTEPNDIKVELRSGANRMNFVSDCEDIIEFCDNPQVIALPYRMVDVAGEFCLEISETVLYFNSWGIDVMEINGVDFTNQWVHTSHPNFPEPVNGKYYVSYTASNVTESGVDIGTVLPNHISCVNPTEISIPFSFDGAGDFCWVTSEDIVSIISSDATIVEVNGVDITNEMLDINSVNFPEKIDGKYFIRYESSLASGHFEAGLDLIVTPSDLELAFEQCQTWRVNQISINLLDLLSIYVGHEFTFNNDGTVEVTSLLFNYNGTWEITGTQDTEQFLTIAIPGLPDFSDTWTVDSVGLGSDPMTIALSSGTNTLVFESDCN</sequence>
<evidence type="ECO:0000313" key="3">
    <source>
        <dbReference type="Proteomes" id="UP000607435"/>
    </source>
</evidence>
<dbReference type="EMBL" id="JACOME010000001">
    <property type="protein sequence ID" value="MBC3845625.1"/>
    <property type="molecule type" value="Genomic_DNA"/>
</dbReference>
<protein>
    <recommendedName>
        <fullName evidence="1">Carbohydrate-binding module 64 domain-containing protein</fullName>
    </recommendedName>
</protein>